<keyword evidence="6" id="KW-0680">Restriction system</keyword>
<organism evidence="10 11">
    <name type="scientific">Acinetobacter towneri</name>
    <dbReference type="NCBI Taxonomy" id="202956"/>
    <lineage>
        <taxon>Bacteria</taxon>
        <taxon>Pseudomonadati</taxon>
        <taxon>Pseudomonadota</taxon>
        <taxon>Gammaproteobacteria</taxon>
        <taxon>Moraxellales</taxon>
        <taxon>Moraxellaceae</taxon>
        <taxon>Acinetobacter</taxon>
    </lineage>
</organism>
<gene>
    <name evidence="10" type="ORF">GJD93_06170</name>
</gene>
<dbReference type="InterPro" id="IPR051537">
    <property type="entry name" value="DNA_Adenine_Mtase"/>
</dbReference>
<protein>
    <recommendedName>
        <fullName evidence="2">site-specific DNA-methyltransferase (adenine-specific)</fullName>
        <ecNumber evidence="2">2.1.1.72</ecNumber>
    </recommendedName>
</protein>
<evidence type="ECO:0000256" key="4">
    <source>
        <dbReference type="ARBA" id="ARBA00022679"/>
    </source>
</evidence>
<dbReference type="Pfam" id="PF02384">
    <property type="entry name" value="N6_Mtase"/>
    <property type="match status" value="1"/>
</dbReference>
<dbReference type="RefSeq" id="WP_154320572.1">
    <property type="nucleotide sequence ID" value="NZ_CP046045.1"/>
</dbReference>
<dbReference type="PANTHER" id="PTHR42933:SF1">
    <property type="entry name" value="SITE-SPECIFIC DNA-METHYLTRANSFERASE (ADENINE-SPECIFIC)"/>
    <property type="match status" value="1"/>
</dbReference>
<dbReference type="Proteomes" id="UP000405075">
    <property type="component" value="Chromosome"/>
</dbReference>
<comment type="similarity">
    <text evidence="1">Belongs to the N(4)/N(6)-methyltransferase family.</text>
</comment>
<evidence type="ECO:0000259" key="9">
    <source>
        <dbReference type="Pfam" id="PF02384"/>
    </source>
</evidence>
<evidence type="ECO:0000313" key="10">
    <source>
        <dbReference type="EMBL" id="QGM27288.1"/>
    </source>
</evidence>
<accession>A0AAP9GTG5</accession>
<dbReference type="GO" id="GO:0009007">
    <property type="term" value="F:site-specific DNA-methyltransferase (adenine-specific) activity"/>
    <property type="evidence" value="ECO:0007669"/>
    <property type="project" value="UniProtKB-EC"/>
</dbReference>
<feature type="domain" description="DNA methylase adenine-specific" evidence="9">
    <location>
        <begin position="161"/>
        <end position="379"/>
    </location>
</feature>
<evidence type="ECO:0000256" key="8">
    <source>
        <dbReference type="SAM" id="Coils"/>
    </source>
</evidence>
<evidence type="ECO:0000313" key="11">
    <source>
        <dbReference type="Proteomes" id="UP000405075"/>
    </source>
</evidence>
<reference evidence="11" key="1">
    <citation type="submission" date="2019-11" db="EMBL/GenBank/DDBJ databases">
        <title>Escherichia coli 1916D6.</title>
        <authorList>
            <person name="Yao H."/>
            <person name="Du X."/>
            <person name="Yu R."/>
            <person name="Li A."/>
        </authorList>
    </citation>
    <scope>NUCLEOTIDE SEQUENCE [LARGE SCALE GENOMIC DNA]</scope>
    <source>
        <strain evidence="11">19110F47</strain>
    </source>
</reference>
<dbReference type="PANTHER" id="PTHR42933">
    <property type="entry name" value="SLR6095 PROTEIN"/>
    <property type="match status" value="1"/>
</dbReference>
<dbReference type="Gene3D" id="3.40.50.150">
    <property type="entry name" value="Vaccinia Virus protein VP39"/>
    <property type="match status" value="1"/>
</dbReference>
<comment type="catalytic activity">
    <reaction evidence="7">
        <text>a 2'-deoxyadenosine in DNA + S-adenosyl-L-methionine = an N(6)-methyl-2'-deoxyadenosine in DNA + S-adenosyl-L-homocysteine + H(+)</text>
        <dbReference type="Rhea" id="RHEA:15197"/>
        <dbReference type="Rhea" id="RHEA-COMP:12418"/>
        <dbReference type="Rhea" id="RHEA-COMP:12419"/>
        <dbReference type="ChEBI" id="CHEBI:15378"/>
        <dbReference type="ChEBI" id="CHEBI:57856"/>
        <dbReference type="ChEBI" id="CHEBI:59789"/>
        <dbReference type="ChEBI" id="CHEBI:90615"/>
        <dbReference type="ChEBI" id="CHEBI:90616"/>
        <dbReference type="EC" id="2.1.1.72"/>
    </reaction>
</comment>
<dbReference type="GO" id="GO:0003677">
    <property type="term" value="F:DNA binding"/>
    <property type="evidence" value="ECO:0007669"/>
    <property type="project" value="InterPro"/>
</dbReference>
<dbReference type="AlphaFoldDB" id="A0AAP9GTG5"/>
<keyword evidence="5" id="KW-0949">S-adenosyl-L-methionine</keyword>
<evidence type="ECO:0000256" key="7">
    <source>
        <dbReference type="ARBA" id="ARBA00047942"/>
    </source>
</evidence>
<proteinExistence type="inferred from homology"/>
<dbReference type="EMBL" id="CP046045">
    <property type="protein sequence ID" value="QGM27288.1"/>
    <property type="molecule type" value="Genomic_DNA"/>
</dbReference>
<dbReference type="GO" id="GO:0032259">
    <property type="term" value="P:methylation"/>
    <property type="evidence" value="ECO:0007669"/>
    <property type="project" value="UniProtKB-KW"/>
</dbReference>
<dbReference type="GO" id="GO:0008170">
    <property type="term" value="F:N-methyltransferase activity"/>
    <property type="evidence" value="ECO:0007669"/>
    <property type="project" value="InterPro"/>
</dbReference>
<keyword evidence="4" id="KW-0808">Transferase</keyword>
<keyword evidence="3 10" id="KW-0489">Methyltransferase</keyword>
<feature type="coiled-coil region" evidence="8">
    <location>
        <begin position="380"/>
        <end position="414"/>
    </location>
</feature>
<sequence>MNISKDIFKYVDLLRGEMPVQESVQLFSVIAFMVKNDIDGISNLLRLNKQDTVEQLKLKIASDERLHWFNSNLFTVGSTQLQEIIQFFVELRHSNLDYEIQVLTMLTNLYLSLKLENIDSEVVTNIFNKLVGSCKGKILYDGACGLGITPIALQAEKTILRDINTTTIGIASILADLAGIEVDIKRSDSLVENEASHGVDLVVSNPPIGLRVQSQLVSGNEYLKEQFIQAKIPSSASESLWIQQALYQLNDQGKAYLLIIPGWLFRGGYDAELREKLVEKNLVESVTLLPAGTLLNSAVEMSLLVLNKAKDSYDIRLVDGRNLGVKKRGKLVLTDEETQHIVNLINGHDTESNLVKDVSIQEVRSKKYSLHCSEYFEHELKLAELNLDEELKALSALQNEYSITQAKLTQLLSQI</sequence>
<name>A0AAP9GTG5_9GAMM</name>
<dbReference type="InterPro" id="IPR029063">
    <property type="entry name" value="SAM-dependent_MTases_sf"/>
</dbReference>
<evidence type="ECO:0000256" key="1">
    <source>
        <dbReference type="ARBA" id="ARBA00006594"/>
    </source>
</evidence>
<evidence type="ECO:0000256" key="3">
    <source>
        <dbReference type="ARBA" id="ARBA00022603"/>
    </source>
</evidence>
<dbReference type="GO" id="GO:0009307">
    <property type="term" value="P:DNA restriction-modification system"/>
    <property type="evidence" value="ECO:0007669"/>
    <property type="project" value="UniProtKB-KW"/>
</dbReference>
<dbReference type="SUPFAM" id="SSF53335">
    <property type="entry name" value="S-adenosyl-L-methionine-dependent methyltransferases"/>
    <property type="match status" value="1"/>
</dbReference>
<evidence type="ECO:0000256" key="2">
    <source>
        <dbReference type="ARBA" id="ARBA00011900"/>
    </source>
</evidence>
<keyword evidence="8" id="KW-0175">Coiled coil</keyword>
<dbReference type="InterPro" id="IPR003356">
    <property type="entry name" value="DNA_methylase_A-5"/>
</dbReference>
<evidence type="ECO:0000256" key="6">
    <source>
        <dbReference type="ARBA" id="ARBA00022747"/>
    </source>
</evidence>
<evidence type="ECO:0000256" key="5">
    <source>
        <dbReference type="ARBA" id="ARBA00022691"/>
    </source>
</evidence>
<dbReference type="EC" id="2.1.1.72" evidence="2"/>